<accession>A0AAX3N693</accession>
<keyword evidence="5" id="KW-1185">Reference proteome</keyword>
<evidence type="ECO:0000313" key="5">
    <source>
        <dbReference type="Proteomes" id="UP001221519"/>
    </source>
</evidence>
<proteinExistence type="predicted"/>
<protein>
    <recommendedName>
        <fullName evidence="6">Endolytic transglycosylase MltG</fullName>
    </recommendedName>
</protein>
<dbReference type="Proteomes" id="UP001221519">
    <property type="component" value="Chromosome"/>
</dbReference>
<evidence type="ECO:0000313" key="2">
    <source>
        <dbReference type="EMBL" id="WDH84514.1"/>
    </source>
</evidence>
<dbReference type="Gene3D" id="3.30.1490.480">
    <property type="entry name" value="Endolytic murein transglycosylase"/>
    <property type="match status" value="1"/>
</dbReference>
<dbReference type="RefSeq" id="WP_047909693.1">
    <property type="nucleotide sequence ID" value="NZ_CP118101.1"/>
</dbReference>
<evidence type="ECO:0000313" key="4">
    <source>
        <dbReference type="Proteomes" id="UP001220962"/>
    </source>
</evidence>
<evidence type="ECO:0000256" key="1">
    <source>
        <dbReference type="SAM" id="MobiDB-lite"/>
    </source>
</evidence>
<dbReference type="Proteomes" id="UP001220962">
    <property type="component" value="Chromosome"/>
</dbReference>
<feature type="region of interest" description="Disordered" evidence="1">
    <location>
        <begin position="65"/>
        <end position="130"/>
    </location>
</feature>
<evidence type="ECO:0008006" key="6">
    <source>
        <dbReference type="Google" id="ProtNLM"/>
    </source>
</evidence>
<reference evidence="2 5" key="1">
    <citation type="submission" date="2023-02" db="EMBL/GenBank/DDBJ databases">
        <title>Pathogen: clinical or host-associated sample.</title>
        <authorList>
            <person name="Hergert J."/>
            <person name="Casey R."/>
            <person name="Wagner J."/>
            <person name="Young E.L."/>
            <person name="Oakeson K.F."/>
        </authorList>
    </citation>
    <scope>NUCLEOTIDE SEQUENCE</scope>
    <source>
        <strain evidence="3 5">2022CK-00829</strain>
        <strain evidence="2">2022CK-00830</strain>
    </source>
</reference>
<feature type="compositionally biased region" description="Low complexity" evidence="1">
    <location>
        <begin position="80"/>
        <end position="121"/>
    </location>
</feature>
<name>A0AAX3N693_9BACL</name>
<dbReference type="EMBL" id="CP118101">
    <property type="protein sequence ID" value="WDH84514.1"/>
    <property type="molecule type" value="Genomic_DNA"/>
</dbReference>
<dbReference type="EMBL" id="CP118108">
    <property type="protein sequence ID" value="WDI04198.1"/>
    <property type="molecule type" value="Genomic_DNA"/>
</dbReference>
<evidence type="ECO:0000313" key="3">
    <source>
        <dbReference type="EMBL" id="WDI04198.1"/>
    </source>
</evidence>
<organism evidence="2 4">
    <name type="scientific">Paenibacillus urinalis</name>
    <dbReference type="NCBI Taxonomy" id="521520"/>
    <lineage>
        <taxon>Bacteria</taxon>
        <taxon>Bacillati</taxon>
        <taxon>Bacillota</taxon>
        <taxon>Bacilli</taxon>
        <taxon>Bacillales</taxon>
        <taxon>Paenibacillaceae</taxon>
        <taxon>Paenibacillus</taxon>
    </lineage>
</organism>
<sequence>MIKNRSFLLGLGTGIAAGALILQLALIGQGQAGGHETQDLSALTREELQEAAEELELKVYDASAEVMTEEEWTEAKAEEQAQGNSTSSSTNSGNTASSEDPEASTPEQPEQPAAPENSQAPKPADKPASGTISYRVINGATLNDVADHLSSLRVLENRNAFIEEAKKQKINKKIQIGTYEFTEGESIDSVISKLISGP</sequence>
<gene>
    <name evidence="2" type="ORF">PUW23_10010</name>
    <name evidence="3" type="ORF">PUW25_09700</name>
</gene>
<dbReference type="AlphaFoldDB" id="A0AAX3N693"/>